<comment type="caution">
    <text evidence="9">The sequence shown here is derived from an EMBL/GenBank/DDBJ whole genome shotgun (WGS) entry which is preliminary data.</text>
</comment>
<dbReference type="Proteomes" id="UP000249099">
    <property type="component" value="Unassembled WGS sequence"/>
</dbReference>
<evidence type="ECO:0000256" key="1">
    <source>
        <dbReference type="ARBA" id="ARBA00001968"/>
    </source>
</evidence>
<dbReference type="GO" id="GO:0005524">
    <property type="term" value="F:ATP binding"/>
    <property type="evidence" value="ECO:0007669"/>
    <property type="project" value="InterPro"/>
</dbReference>
<feature type="domain" description="ATP-dependent DNA ligase family profile" evidence="7">
    <location>
        <begin position="151"/>
        <end position="354"/>
    </location>
</feature>
<dbReference type="GO" id="GO:0006260">
    <property type="term" value="P:DNA replication"/>
    <property type="evidence" value="ECO:0007669"/>
    <property type="project" value="UniProtKB-KW"/>
</dbReference>
<evidence type="ECO:0000313" key="9">
    <source>
        <dbReference type="EMBL" id="RAN61401.1"/>
    </source>
</evidence>
<dbReference type="SUPFAM" id="SSF50249">
    <property type="entry name" value="Nucleic acid-binding proteins"/>
    <property type="match status" value="1"/>
</dbReference>
<evidence type="ECO:0000256" key="5">
    <source>
        <dbReference type="ARBA" id="ARBA00023204"/>
    </source>
</evidence>
<reference evidence="9 10" key="1">
    <citation type="submission" date="2017-03" db="EMBL/GenBank/DDBJ databases">
        <title>wgs assembly of Dolosigranulum pigrum KPL CDC strains.</title>
        <authorList>
            <person name="Brugger S.D."/>
            <person name="Pettigrew M."/>
            <person name="Kong Y."/>
            <person name="Lemon K.P."/>
        </authorList>
    </citation>
    <scope>NUCLEOTIDE SEQUENCE [LARGE SCALE GENOMIC DNA]</scope>
    <source>
        <strain evidence="9 10">KPL1931_CDC4294-98</strain>
    </source>
</reference>
<dbReference type="InterPro" id="IPR050326">
    <property type="entry name" value="NAD_dep_DNA_ligaseB"/>
</dbReference>
<dbReference type="RefSeq" id="WP_112790603.1">
    <property type="nucleotide sequence ID" value="NZ_NAQV01000058.1"/>
</dbReference>
<evidence type="ECO:0000256" key="2">
    <source>
        <dbReference type="ARBA" id="ARBA00022598"/>
    </source>
</evidence>
<dbReference type="SUPFAM" id="SSF56091">
    <property type="entry name" value="DNA ligase/mRNA capping enzyme, catalytic domain"/>
    <property type="match status" value="1"/>
</dbReference>
<proteinExistence type="predicted"/>
<dbReference type="CDD" id="cd08041">
    <property type="entry name" value="OBF_kDNA_ligase_like"/>
    <property type="match status" value="1"/>
</dbReference>
<dbReference type="PANTHER" id="PTHR47810:SF1">
    <property type="entry name" value="DNA LIGASE B"/>
    <property type="match status" value="1"/>
</dbReference>
<dbReference type="InterPro" id="IPR012310">
    <property type="entry name" value="DNA_ligase_ATP-dep_cent"/>
</dbReference>
<evidence type="ECO:0000256" key="6">
    <source>
        <dbReference type="ARBA" id="ARBA00034003"/>
    </source>
</evidence>
<sequence>MLETRRNYTMDLCKIFESIKNASGRTDKEMIIKKNADNKLFLEVLKFLYDKKITTGLDKRKLNKEIKLDSSNFNLKWTDSLESFLQFVADNNTMPDHIVAQVQRGIIIFGDTEEGQEFLKEVLCKSYKCGITAKTINKALGYEFIYDFKVQLAHSFDKYQDWAIKQEFALTEKLDGHRTLIEVNDKEDYIKFYTRQGHEIHGLDDIANAIRNNTHIKYEPVKYEHYILDGEIIANDPNIKIEDRFSETTKILRSDTNPKKGLQFNAFDIIQYDEFRAGKSKATYISRYSDLNMRFHSDKHLTCVRHLFIGTDEGMELIPLILAEHVAEGGEGLMLNTLDGYYQTNRTKDLLKIKEFKNADLEVYDVFEGTGQHTDSLGGILVDYKGYTVAVGSGFTHNERKKYWADPELIIGKIVNIQYFGESKNQKNDNLSLRFPVFKGIRDDKTADDINIE</sequence>
<dbReference type="InterPro" id="IPR029319">
    <property type="entry name" value="DNA_ligase_OB"/>
</dbReference>
<dbReference type="Pfam" id="PF14743">
    <property type="entry name" value="DNA_ligase_OB_2"/>
    <property type="match status" value="1"/>
</dbReference>
<organism evidence="9 10">
    <name type="scientific">Dolosigranulum pigrum</name>
    <dbReference type="NCBI Taxonomy" id="29394"/>
    <lineage>
        <taxon>Bacteria</taxon>
        <taxon>Bacillati</taxon>
        <taxon>Bacillota</taxon>
        <taxon>Bacilli</taxon>
        <taxon>Lactobacillales</taxon>
        <taxon>Carnobacteriaceae</taxon>
        <taxon>Dolosigranulum</taxon>
    </lineage>
</organism>
<evidence type="ECO:0000259" key="7">
    <source>
        <dbReference type="Pfam" id="PF01068"/>
    </source>
</evidence>
<keyword evidence="3" id="KW-0235">DNA replication</keyword>
<evidence type="ECO:0000259" key="8">
    <source>
        <dbReference type="Pfam" id="PF14743"/>
    </source>
</evidence>
<dbReference type="Pfam" id="PF01068">
    <property type="entry name" value="DNA_ligase_A_M"/>
    <property type="match status" value="1"/>
</dbReference>
<comment type="catalytic activity">
    <reaction evidence="6">
        <text>ATP + (deoxyribonucleotide)n-3'-hydroxyl + 5'-phospho-(deoxyribonucleotide)m = (deoxyribonucleotide)n+m + AMP + diphosphate.</text>
        <dbReference type="EC" id="6.5.1.1"/>
    </reaction>
</comment>
<dbReference type="GO" id="GO:0003910">
    <property type="term" value="F:DNA ligase (ATP) activity"/>
    <property type="evidence" value="ECO:0007669"/>
    <property type="project" value="UniProtKB-EC"/>
</dbReference>
<dbReference type="GO" id="GO:0006281">
    <property type="term" value="P:DNA repair"/>
    <property type="evidence" value="ECO:0007669"/>
    <property type="project" value="UniProtKB-KW"/>
</dbReference>
<protein>
    <recommendedName>
        <fullName evidence="11">ATP-dependent DNA ligase family profile domain-containing protein</fullName>
    </recommendedName>
</protein>
<keyword evidence="4" id="KW-0227">DNA damage</keyword>
<feature type="domain" description="DNA ligase OB-like" evidence="8">
    <location>
        <begin position="368"/>
        <end position="442"/>
    </location>
</feature>
<evidence type="ECO:0000256" key="4">
    <source>
        <dbReference type="ARBA" id="ARBA00022763"/>
    </source>
</evidence>
<name>A0A328KHS6_9LACT</name>
<evidence type="ECO:0008006" key="11">
    <source>
        <dbReference type="Google" id="ProtNLM"/>
    </source>
</evidence>
<dbReference type="PANTHER" id="PTHR47810">
    <property type="entry name" value="DNA LIGASE"/>
    <property type="match status" value="1"/>
</dbReference>
<accession>A0A328KHS6</accession>
<dbReference type="EMBL" id="NAQV01000058">
    <property type="protein sequence ID" value="RAN61401.1"/>
    <property type="molecule type" value="Genomic_DNA"/>
</dbReference>
<dbReference type="InterPro" id="IPR012340">
    <property type="entry name" value="NA-bd_OB-fold"/>
</dbReference>
<dbReference type="Gene3D" id="3.30.470.30">
    <property type="entry name" value="DNA ligase/mRNA capping enzyme"/>
    <property type="match status" value="1"/>
</dbReference>
<evidence type="ECO:0000313" key="10">
    <source>
        <dbReference type="Proteomes" id="UP000249099"/>
    </source>
</evidence>
<keyword evidence="5" id="KW-0234">DNA repair</keyword>
<keyword evidence="2" id="KW-0436">Ligase</keyword>
<evidence type="ECO:0000256" key="3">
    <source>
        <dbReference type="ARBA" id="ARBA00022705"/>
    </source>
</evidence>
<comment type="cofactor">
    <cofactor evidence="1">
        <name>a divalent metal cation</name>
        <dbReference type="ChEBI" id="CHEBI:60240"/>
    </cofactor>
</comment>
<dbReference type="AlphaFoldDB" id="A0A328KHS6"/>
<dbReference type="GO" id="GO:0006310">
    <property type="term" value="P:DNA recombination"/>
    <property type="evidence" value="ECO:0007669"/>
    <property type="project" value="InterPro"/>
</dbReference>
<dbReference type="Gene3D" id="2.40.50.140">
    <property type="entry name" value="Nucleic acid-binding proteins"/>
    <property type="match status" value="1"/>
</dbReference>
<gene>
    <name evidence="9" type="ORF">B8A44_09575</name>
</gene>